<evidence type="ECO:0000313" key="10">
    <source>
        <dbReference type="Proteomes" id="UP000258016"/>
    </source>
</evidence>
<organism evidence="9 10">
    <name type="scientific">Blastomonas fulva</name>
    <dbReference type="NCBI Taxonomy" id="1550728"/>
    <lineage>
        <taxon>Bacteria</taxon>
        <taxon>Pseudomonadati</taxon>
        <taxon>Pseudomonadota</taxon>
        <taxon>Alphaproteobacteria</taxon>
        <taxon>Sphingomonadales</taxon>
        <taxon>Sphingomonadaceae</taxon>
        <taxon>Blastomonas</taxon>
    </lineage>
</organism>
<feature type="domain" description="Cytochrome c" evidence="8">
    <location>
        <begin position="32"/>
        <end position="132"/>
    </location>
</feature>
<keyword evidence="7" id="KW-0732">Signal</keyword>
<protein>
    <submittedName>
        <fullName evidence="9">Cytochrome c family protein</fullName>
    </submittedName>
</protein>
<evidence type="ECO:0000256" key="4">
    <source>
        <dbReference type="ARBA" id="ARBA00022982"/>
    </source>
</evidence>
<evidence type="ECO:0000256" key="6">
    <source>
        <dbReference type="PROSITE-ProRule" id="PRU00433"/>
    </source>
</evidence>
<keyword evidence="10" id="KW-1185">Reference proteome</keyword>
<dbReference type="SUPFAM" id="SSF46626">
    <property type="entry name" value="Cytochrome c"/>
    <property type="match status" value="1"/>
</dbReference>
<evidence type="ECO:0000256" key="3">
    <source>
        <dbReference type="ARBA" id="ARBA00022723"/>
    </source>
</evidence>
<dbReference type="PROSITE" id="PS51007">
    <property type="entry name" value="CYTC"/>
    <property type="match status" value="1"/>
</dbReference>
<dbReference type="InterPro" id="IPR002327">
    <property type="entry name" value="Cyt_c_1A/1B"/>
</dbReference>
<keyword evidence="5 6" id="KW-0408">Iron</keyword>
<gene>
    <name evidence="9" type="ORF">B5J99_06390</name>
</gene>
<keyword evidence="2 6" id="KW-0349">Heme</keyword>
<evidence type="ECO:0000256" key="7">
    <source>
        <dbReference type="SAM" id="SignalP"/>
    </source>
</evidence>
<dbReference type="PRINTS" id="PR00604">
    <property type="entry name" value="CYTCHRMECIAB"/>
</dbReference>
<evidence type="ECO:0000313" key="9">
    <source>
        <dbReference type="EMBL" id="ASR51143.1"/>
    </source>
</evidence>
<feature type="signal peptide" evidence="7">
    <location>
        <begin position="1"/>
        <end position="27"/>
    </location>
</feature>
<evidence type="ECO:0000256" key="5">
    <source>
        <dbReference type="ARBA" id="ARBA00023004"/>
    </source>
</evidence>
<keyword evidence="1" id="KW-0813">Transport</keyword>
<name>A0ABN5B4J5_9SPHN</name>
<sequence length="133" mass="13540">MKAAVPALFAVALAALVPLTQAPVAVAAPAASEAAQGKRLFLRCSACHAVTASAPVKVGPHLQGIVGRKAGAVKGFGYSPAMRSSAAVWNEATLDAWLQRPQAVVPGTSMAFAGLSKPADRKALIAYLKKPVP</sequence>
<feature type="chain" id="PRO_5045193653" evidence="7">
    <location>
        <begin position="28"/>
        <end position="133"/>
    </location>
</feature>
<dbReference type="Gene3D" id="1.10.760.10">
    <property type="entry name" value="Cytochrome c-like domain"/>
    <property type="match status" value="1"/>
</dbReference>
<keyword evidence="3 6" id="KW-0479">Metal-binding</keyword>
<dbReference type="PANTHER" id="PTHR11961">
    <property type="entry name" value="CYTOCHROME C"/>
    <property type="match status" value="1"/>
</dbReference>
<dbReference type="RefSeq" id="WP_117351921.1">
    <property type="nucleotide sequence ID" value="NZ_CP020083.1"/>
</dbReference>
<dbReference type="Proteomes" id="UP000258016">
    <property type="component" value="Chromosome"/>
</dbReference>
<dbReference type="Pfam" id="PF00034">
    <property type="entry name" value="Cytochrom_C"/>
    <property type="match status" value="1"/>
</dbReference>
<evidence type="ECO:0000256" key="1">
    <source>
        <dbReference type="ARBA" id="ARBA00022448"/>
    </source>
</evidence>
<keyword evidence="4" id="KW-0249">Electron transport</keyword>
<dbReference type="InterPro" id="IPR009056">
    <property type="entry name" value="Cyt_c-like_dom"/>
</dbReference>
<reference evidence="9 10" key="1">
    <citation type="submission" date="2017-03" db="EMBL/GenBank/DDBJ databases">
        <title>Complete genome sequence of Blastomonas fulva degrading microcsystin LR.</title>
        <authorList>
            <person name="Lee H.-g."/>
            <person name="Jin L."/>
            <person name="oh H.-M."/>
        </authorList>
    </citation>
    <scope>NUCLEOTIDE SEQUENCE [LARGE SCALE GENOMIC DNA]</scope>
    <source>
        <strain evidence="9 10">T2</strain>
    </source>
</reference>
<proteinExistence type="predicted"/>
<dbReference type="GeneID" id="303485206"/>
<dbReference type="EMBL" id="CP020083">
    <property type="protein sequence ID" value="ASR51143.1"/>
    <property type="molecule type" value="Genomic_DNA"/>
</dbReference>
<dbReference type="InterPro" id="IPR036909">
    <property type="entry name" value="Cyt_c-like_dom_sf"/>
</dbReference>
<evidence type="ECO:0000256" key="2">
    <source>
        <dbReference type="ARBA" id="ARBA00022617"/>
    </source>
</evidence>
<evidence type="ECO:0000259" key="8">
    <source>
        <dbReference type="PROSITE" id="PS51007"/>
    </source>
</evidence>
<accession>A0ABN5B4J5</accession>